<proteinExistence type="inferred from homology"/>
<evidence type="ECO:0000256" key="4">
    <source>
        <dbReference type="ARBA" id="ARBA00022692"/>
    </source>
</evidence>
<dbReference type="Gene3D" id="3.60.21.10">
    <property type="match status" value="1"/>
</dbReference>
<dbReference type="GO" id="GO:0046872">
    <property type="term" value="F:metal ion binding"/>
    <property type="evidence" value="ECO:0007669"/>
    <property type="project" value="UniProtKB-KW"/>
</dbReference>
<keyword evidence="6" id="KW-0378">Hydrolase</keyword>
<dbReference type="Proteomes" id="UP000653454">
    <property type="component" value="Unassembled WGS sequence"/>
</dbReference>
<gene>
    <name evidence="12" type="ORF">PLXY2_LOCUS6254</name>
</gene>
<accession>A0A8S4ES85</accession>
<keyword evidence="4 10" id="KW-0812">Transmembrane</keyword>
<feature type="domain" description="Calcineurin-like phosphoesterase" evidence="11">
    <location>
        <begin position="55"/>
        <end position="289"/>
    </location>
</feature>
<evidence type="ECO:0000256" key="6">
    <source>
        <dbReference type="ARBA" id="ARBA00022801"/>
    </source>
</evidence>
<evidence type="ECO:0000256" key="2">
    <source>
        <dbReference type="ARBA" id="ARBA00004141"/>
    </source>
</evidence>
<evidence type="ECO:0000256" key="1">
    <source>
        <dbReference type="ARBA" id="ARBA00001936"/>
    </source>
</evidence>
<dbReference type="InterPro" id="IPR033308">
    <property type="entry name" value="PGAP5/Cdc1/Ted1"/>
</dbReference>
<dbReference type="GO" id="GO:0006506">
    <property type="term" value="P:GPI anchor biosynthetic process"/>
    <property type="evidence" value="ECO:0007669"/>
    <property type="project" value="InterPro"/>
</dbReference>
<comment type="cofactor">
    <cofactor evidence="1">
        <name>Mn(2+)</name>
        <dbReference type="ChEBI" id="CHEBI:29035"/>
    </cofactor>
</comment>
<dbReference type="SUPFAM" id="SSF56300">
    <property type="entry name" value="Metallo-dependent phosphatases"/>
    <property type="match status" value="1"/>
</dbReference>
<keyword evidence="13" id="KW-1185">Reference proteome</keyword>
<dbReference type="InterPro" id="IPR004843">
    <property type="entry name" value="Calcineurin-like_PHP"/>
</dbReference>
<organism evidence="12 13">
    <name type="scientific">Plutella xylostella</name>
    <name type="common">Diamondback moth</name>
    <name type="synonym">Plutella maculipennis</name>
    <dbReference type="NCBI Taxonomy" id="51655"/>
    <lineage>
        <taxon>Eukaryota</taxon>
        <taxon>Metazoa</taxon>
        <taxon>Ecdysozoa</taxon>
        <taxon>Arthropoda</taxon>
        <taxon>Hexapoda</taxon>
        <taxon>Insecta</taxon>
        <taxon>Pterygota</taxon>
        <taxon>Neoptera</taxon>
        <taxon>Endopterygota</taxon>
        <taxon>Lepidoptera</taxon>
        <taxon>Glossata</taxon>
        <taxon>Ditrysia</taxon>
        <taxon>Yponomeutoidea</taxon>
        <taxon>Plutellidae</taxon>
        <taxon>Plutella</taxon>
    </lineage>
</organism>
<dbReference type="PANTHER" id="PTHR13315:SF0">
    <property type="entry name" value="METALLOPHOSPHOESTERASE 1"/>
    <property type="match status" value="1"/>
</dbReference>
<dbReference type="PANTHER" id="PTHR13315">
    <property type="entry name" value="METALLO PHOSPHOESTERASE RELATED"/>
    <property type="match status" value="1"/>
</dbReference>
<protein>
    <submittedName>
        <fullName evidence="12">(diamondback moth) hypothetical protein</fullName>
    </submittedName>
</protein>
<dbReference type="AlphaFoldDB" id="A0A8S4ES85"/>
<evidence type="ECO:0000256" key="5">
    <source>
        <dbReference type="ARBA" id="ARBA00022723"/>
    </source>
</evidence>
<evidence type="ECO:0000313" key="13">
    <source>
        <dbReference type="Proteomes" id="UP000653454"/>
    </source>
</evidence>
<evidence type="ECO:0000256" key="10">
    <source>
        <dbReference type="SAM" id="Phobius"/>
    </source>
</evidence>
<dbReference type="EMBL" id="CAJHNJ030000020">
    <property type="protein sequence ID" value="CAG9117493.1"/>
    <property type="molecule type" value="Genomic_DNA"/>
</dbReference>
<sequence>MWMWQHRGAAVLGVDHWTVWRTLNRDGQHPYHLRKMQELTCDWPELSSDAEHLHVFMLADIHMLGPRKGHWLDKWRREWQMHQAYQTILTLHTPDVVFILGDIFDEGEWTTDKQFKEYVDRFYSLFKVPDGVPLYVVAGNHDIGFHNFIRRGNPDRFTRMMKAPSVQLVTLKGNHFVLINSMAMHGDNCTLCSKAREAVDNVSETLKCYKDKKFCGRKRKVHSYSNPILLQHFPLYRTSDGICNEPDSPPLVEKFKAFIPKRECLSEESTEYLVNKIKPRVVFGGHTHSGCVVQHKYENVQETLNFEEHSIPSFSWRNRPDPKYMLVSITPDEYAVDKCGLPLETTILTIFIMSYMIIIALTISLSPSNTLLRWCRR</sequence>
<evidence type="ECO:0000256" key="3">
    <source>
        <dbReference type="ARBA" id="ARBA00008895"/>
    </source>
</evidence>
<keyword evidence="8 10" id="KW-0472">Membrane</keyword>
<evidence type="ECO:0000256" key="7">
    <source>
        <dbReference type="ARBA" id="ARBA00022989"/>
    </source>
</evidence>
<dbReference type="Pfam" id="PF00149">
    <property type="entry name" value="Metallophos"/>
    <property type="match status" value="1"/>
</dbReference>
<comment type="caution">
    <text evidence="12">The sequence shown here is derived from an EMBL/GenBank/DDBJ whole genome shotgun (WGS) entry which is preliminary data.</text>
</comment>
<evidence type="ECO:0000259" key="11">
    <source>
        <dbReference type="Pfam" id="PF00149"/>
    </source>
</evidence>
<evidence type="ECO:0000313" key="12">
    <source>
        <dbReference type="EMBL" id="CAG9117493.1"/>
    </source>
</evidence>
<comment type="subcellular location">
    <subcellularLocation>
        <location evidence="2">Membrane</location>
        <topology evidence="2">Multi-pass membrane protein</topology>
    </subcellularLocation>
</comment>
<dbReference type="InterPro" id="IPR029052">
    <property type="entry name" value="Metallo-depent_PP-like"/>
</dbReference>
<feature type="transmembrane region" description="Helical" evidence="10">
    <location>
        <begin position="347"/>
        <end position="367"/>
    </location>
</feature>
<name>A0A8S4ES85_PLUXY</name>
<evidence type="ECO:0000256" key="9">
    <source>
        <dbReference type="ARBA" id="ARBA00023211"/>
    </source>
</evidence>
<reference evidence="12" key="1">
    <citation type="submission" date="2020-11" db="EMBL/GenBank/DDBJ databases">
        <authorList>
            <person name="Whiteford S."/>
        </authorList>
    </citation>
    <scope>NUCLEOTIDE SEQUENCE</scope>
</reference>
<keyword evidence="7 10" id="KW-1133">Transmembrane helix</keyword>
<comment type="similarity">
    <text evidence="3">Belongs to the metallophosphoesterase superfamily. MPPE1 family.</text>
</comment>
<dbReference type="GO" id="GO:0016020">
    <property type="term" value="C:membrane"/>
    <property type="evidence" value="ECO:0007669"/>
    <property type="project" value="UniProtKB-SubCell"/>
</dbReference>
<evidence type="ECO:0000256" key="8">
    <source>
        <dbReference type="ARBA" id="ARBA00023136"/>
    </source>
</evidence>
<keyword evidence="5" id="KW-0479">Metal-binding</keyword>
<dbReference type="GO" id="GO:0016787">
    <property type="term" value="F:hydrolase activity"/>
    <property type="evidence" value="ECO:0007669"/>
    <property type="project" value="UniProtKB-KW"/>
</dbReference>
<keyword evidence="9" id="KW-0464">Manganese</keyword>